<evidence type="ECO:0000313" key="3">
    <source>
        <dbReference type="Proteomes" id="UP000439965"/>
    </source>
</evidence>
<reference evidence="2 3" key="1">
    <citation type="submission" date="2019-04" db="EMBL/GenBank/DDBJ databases">
        <title>Step-wise assembly of the neonatal virome modulated by breast feeding.</title>
        <authorList>
            <person name="Liang G."/>
            <person name="Bushman F."/>
        </authorList>
    </citation>
    <scope>NUCLEOTIDE SEQUENCE [LARGE SCALE GENOMIC DNA]</scope>
    <source>
        <strain evidence="2 3">E3404</strain>
    </source>
</reference>
<evidence type="ECO:0000256" key="1">
    <source>
        <dbReference type="SAM" id="Phobius"/>
    </source>
</evidence>
<dbReference type="Proteomes" id="UP000439965">
    <property type="component" value="Unassembled WGS sequence"/>
</dbReference>
<feature type="non-terminal residue" evidence="2">
    <location>
        <position position="48"/>
    </location>
</feature>
<comment type="caution">
    <text evidence="2">The sequence shown here is derived from an EMBL/GenBank/DDBJ whole genome shotgun (WGS) entry which is preliminary data.</text>
</comment>
<sequence length="48" mass="5446">MNKKTEKFSFKSLIPMVLALLLIGLFIVPIPYYIEGPGTTENLKEFVT</sequence>
<gene>
    <name evidence="2" type="ORF">GTI89_17635</name>
</gene>
<accession>A0A6I4XJ48</accession>
<protein>
    <submittedName>
        <fullName evidence="2">Peptidase</fullName>
    </submittedName>
</protein>
<feature type="transmembrane region" description="Helical" evidence="1">
    <location>
        <begin position="12"/>
        <end position="34"/>
    </location>
</feature>
<keyword evidence="1" id="KW-0812">Transmembrane</keyword>
<proteinExistence type="predicted"/>
<evidence type="ECO:0000313" key="2">
    <source>
        <dbReference type="EMBL" id="MXS27865.1"/>
    </source>
</evidence>
<dbReference type="EMBL" id="WVTI01000286">
    <property type="protein sequence ID" value="MXS27865.1"/>
    <property type="molecule type" value="Genomic_DNA"/>
</dbReference>
<keyword evidence="1" id="KW-1133">Transmembrane helix</keyword>
<keyword evidence="1" id="KW-0472">Membrane</keyword>
<name>A0A6I4XJ48_ENTGA</name>
<organism evidence="2 3">
    <name type="scientific">Enterococcus gallinarum</name>
    <dbReference type="NCBI Taxonomy" id="1353"/>
    <lineage>
        <taxon>Bacteria</taxon>
        <taxon>Bacillati</taxon>
        <taxon>Bacillota</taxon>
        <taxon>Bacilli</taxon>
        <taxon>Lactobacillales</taxon>
        <taxon>Enterococcaceae</taxon>
        <taxon>Enterococcus</taxon>
    </lineage>
</organism>
<dbReference type="AlphaFoldDB" id="A0A6I4XJ48"/>